<reference evidence="4" key="1">
    <citation type="submission" date="2016-11" db="EMBL/GenBank/DDBJ databases">
        <authorList>
            <person name="Varghese N."/>
            <person name="Submissions S."/>
        </authorList>
    </citation>
    <scope>NUCLEOTIDE SEQUENCE [LARGE SCALE GENOMIC DNA]</scope>
    <source>
        <strain evidence="4">DSM 26349</strain>
    </source>
</reference>
<feature type="domain" description="Methyltransferase type 11" evidence="2">
    <location>
        <begin position="42"/>
        <end position="131"/>
    </location>
</feature>
<dbReference type="GO" id="GO:0016740">
    <property type="term" value="F:transferase activity"/>
    <property type="evidence" value="ECO:0007669"/>
    <property type="project" value="UniProtKB-KW"/>
</dbReference>
<dbReference type="RefSeq" id="WP_073218919.1">
    <property type="nucleotide sequence ID" value="NZ_FNNS01000016.1"/>
</dbReference>
<evidence type="ECO:0000259" key="2">
    <source>
        <dbReference type="Pfam" id="PF08241"/>
    </source>
</evidence>
<evidence type="ECO:0000313" key="4">
    <source>
        <dbReference type="Proteomes" id="UP000184172"/>
    </source>
</evidence>
<dbReference type="CDD" id="cd02440">
    <property type="entry name" value="AdoMet_MTases"/>
    <property type="match status" value="1"/>
</dbReference>
<dbReference type="Gene3D" id="3.40.50.150">
    <property type="entry name" value="Vaccinia Virus protein VP39"/>
    <property type="match status" value="1"/>
</dbReference>
<evidence type="ECO:0000313" key="3">
    <source>
        <dbReference type="EMBL" id="SHJ40767.1"/>
    </source>
</evidence>
<dbReference type="PANTHER" id="PTHR43861">
    <property type="entry name" value="TRANS-ACONITATE 2-METHYLTRANSFERASE-RELATED"/>
    <property type="match status" value="1"/>
</dbReference>
<dbReference type="InterPro" id="IPR029063">
    <property type="entry name" value="SAM-dependent_MTases_sf"/>
</dbReference>
<dbReference type="STRING" id="797419.SAMN05216556_11656"/>
<keyword evidence="1" id="KW-0808">Transferase</keyword>
<dbReference type="PANTHER" id="PTHR43861:SF3">
    <property type="entry name" value="PUTATIVE (AFU_ORTHOLOGUE AFUA_2G14390)-RELATED"/>
    <property type="match status" value="1"/>
</dbReference>
<protein>
    <submittedName>
        <fullName evidence="3">Tellurite resistance protein TehB</fullName>
    </submittedName>
</protein>
<name>A0A1M6J294_9FLAO</name>
<gene>
    <name evidence="3" type="ORF">SAMN04487908_11610</name>
</gene>
<dbReference type="AlphaFoldDB" id="A0A1M6J294"/>
<accession>A0A1M6J294</accession>
<organism evidence="3 4">
    <name type="scientific">Aequorivita viscosa</name>
    <dbReference type="NCBI Taxonomy" id="797419"/>
    <lineage>
        <taxon>Bacteria</taxon>
        <taxon>Pseudomonadati</taxon>
        <taxon>Bacteroidota</taxon>
        <taxon>Flavobacteriia</taxon>
        <taxon>Flavobacteriales</taxon>
        <taxon>Flavobacteriaceae</taxon>
        <taxon>Aequorivita</taxon>
    </lineage>
</organism>
<dbReference type="EMBL" id="FQYV01000016">
    <property type="protein sequence ID" value="SHJ40767.1"/>
    <property type="molecule type" value="Genomic_DNA"/>
</dbReference>
<evidence type="ECO:0000256" key="1">
    <source>
        <dbReference type="ARBA" id="ARBA00022679"/>
    </source>
</evidence>
<dbReference type="OrthoDB" id="9804312at2"/>
<dbReference type="InterPro" id="IPR013216">
    <property type="entry name" value="Methyltransf_11"/>
</dbReference>
<proteinExistence type="predicted"/>
<dbReference type="Proteomes" id="UP000184172">
    <property type="component" value="Unassembled WGS sequence"/>
</dbReference>
<keyword evidence="4" id="KW-1185">Reference proteome</keyword>
<dbReference type="Pfam" id="PF08241">
    <property type="entry name" value="Methyltransf_11"/>
    <property type="match status" value="1"/>
</dbReference>
<dbReference type="SUPFAM" id="SSF53335">
    <property type="entry name" value="S-adenosyl-L-methionine-dependent methyltransferases"/>
    <property type="match status" value="1"/>
</dbReference>
<sequence length="199" mass="22525">MTGFWDNRYSDKQFVYGTQPNAYIKKKLDKLTPGKILFPAEGEGRNAIYAAKLGWDVTAFDSSEVGKSKALHLAEQNQVSLNYIISDAESFISKEKFDVLALCYAHFSFETRPQIHKQLVSYVKPGGIIIFEAFSKEQLEYNSGGPKNEKMLFSIEEIKNEFPNVEFTELTKKLVELNEGEHHKGTASVIRFVGKVLDS</sequence>